<accession>A0A937XJP2</accession>
<organism evidence="9 10">
    <name type="scientific">candidate division WOR-3 bacterium</name>
    <dbReference type="NCBI Taxonomy" id="2052148"/>
    <lineage>
        <taxon>Bacteria</taxon>
        <taxon>Bacteria division WOR-3</taxon>
    </lineage>
</organism>
<evidence type="ECO:0000256" key="1">
    <source>
        <dbReference type="ARBA" id="ARBA00022485"/>
    </source>
</evidence>
<keyword evidence="4" id="KW-0378">Hydrolase</keyword>
<keyword evidence="1" id="KW-0004">4Fe-4S</keyword>
<dbReference type="AlphaFoldDB" id="A0A937XJP2"/>
<comment type="caution">
    <text evidence="9">The sequence shown here is derived from an EMBL/GenBank/DDBJ whole genome shotgun (WGS) entry which is preliminary data.</text>
</comment>
<dbReference type="SMART" id="SM00986">
    <property type="entry name" value="UDG"/>
    <property type="match status" value="1"/>
</dbReference>
<dbReference type="GO" id="GO:0097506">
    <property type="term" value="F:deaminated base DNA N-glycosylase activity"/>
    <property type="evidence" value="ECO:0007669"/>
    <property type="project" value="UniProtKB-ARBA"/>
</dbReference>
<evidence type="ECO:0000259" key="8">
    <source>
        <dbReference type="SMART" id="SM00986"/>
    </source>
</evidence>
<keyword evidence="7" id="KW-0234">DNA repair</keyword>
<feature type="domain" description="Uracil-DNA glycosylase-like" evidence="8">
    <location>
        <begin position="15"/>
        <end position="176"/>
    </location>
</feature>
<sequence length="185" mass="20395">MKRCRRCGLPDGVSAVFGRFDSPRWMLVGQAPGKKEILLGRPFAGAAGRRLFQWLAEAGFEEEQFRSICYVTAMMKCFPGGGERGDLKPSRQQVANCAAWLERELALARPGVLIPVGQLAIERFLGKAKLEQLIGRQFRRVIGGRAVTVIPLPHPSGASAWTNAPENRRLIRRAIRLLAEASSGQ</sequence>
<proteinExistence type="predicted"/>
<dbReference type="InterPro" id="IPR036895">
    <property type="entry name" value="Uracil-DNA_glycosylase-like_sf"/>
</dbReference>
<gene>
    <name evidence="9" type="ORF">FJY68_12215</name>
</gene>
<evidence type="ECO:0000313" key="9">
    <source>
        <dbReference type="EMBL" id="MBM3332589.1"/>
    </source>
</evidence>
<keyword evidence="2" id="KW-0479">Metal-binding</keyword>
<dbReference type="Proteomes" id="UP000779900">
    <property type="component" value="Unassembled WGS sequence"/>
</dbReference>
<evidence type="ECO:0000256" key="5">
    <source>
        <dbReference type="ARBA" id="ARBA00023004"/>
    </source>
</evidence>
<dbReference type="Pfam" id="PF03167">
    <property type="entry name" value="UDG"/>
    <property type="match status" value="1"/>
</dbReference>
<dbReference type="GO" id="GO:0046872">
    <property type="term" value="F:metal ion binding"/>
    <property type="evidence" value="ECO:0007669"/>
    <property type="project" value="UniProtKB-KW"/>
</dbReference>
<dbReference type="InterPro" id="IPR051536">
    <property type="entry name" value="UDG_Type-4/5"/>
</dbReference>
<keyword evidence="5" id="KW-0408">Iron</keyword>
<evidence type="ECO:0000256" key="2">
    <source>
        <dbReference type="ARBA" id="ARBA00022723"/>
    </source>
</evidence>
<dbReference type="InterPro" id="IPR005122">
    <property type="entry name" value="Uracil-DNA_glycosylase-like"/>
</dbReference>
<evidence type="ECO:0000313" key="10">
    <source>
        <dbReference type="Proteomes" id="UP000779900"/>
    </source>
</evidence>
<evidence type="ECO:0000256" key="3">
    <source>
        <dbReference type="ARBA" id="ARBA00022763"/>
    </source>
</evidence>
<dbReference type="SMART" id="SM00987">
    <property type="entry name" value="UreE_C"/>
    <property type="match status" value="1"/>
</dbReference>
<dbReference type="PANTHER" id="PTHR33693:SF1">
    <property type="entry name" value="TYPE-4 URACIL-DNA GLYCOSYLASE"/>
    <property type="match status" value="1"/>
</dbReference>
<evidence type="ECO:0000256" key="7">
    <source>
        <dbReference type="ARBA" id="ARBA00023204"/>
    </source>
</evidence>
<dbReference type="CDD" id="cd10033">
    <property type="entry name" value="UDG_like"/>
    <property type="match status" value="1"/>
</dbReference>
<dbReference type="EMBL" id="VGIR01000105">
    <property type="protein sequence ID" value="MBM3332589.1"/>
    <property type="molecule type" value="Genomic_DNA"/>
</dbReference>
<evidence type="ECO:0000256" key="4">
    <source>
        <dbReference type="ARBA" id="ARBA00022801"/>
    </source>
</evidence>
<evidence type="ECO:0000256" key="6">
    <source>
        <dbReference type="ARBA" id="ARBA00023014"/>
    </source>
</evidence>
<protein>
    <submittedName>
        <fullName evidence="9">Uracil-DNA glycosylase</fullName>
    </submittedName>
</protein>
<keyword evidence="3" id="KW-0227">DNA damage</keyword>
<reference evidence="9" key="1">
    <citation type="submission" date="2019-03" db="EMBL/GenBank/DDBJ databases">
        <title>Lake Tanganyika Metagenome-Assembled Genomes (MAGs).</title>
        <authorList>
            <person name="Tran P."/>
        </authorList>
    </citation>
    <scope>NUCLEOTIDE SEQUENCE</scope>
    <source>
        <strain evidence="9">K_DeepCast_150m_m2_040</strain>
    </source>
</reference>
<keyword evidence="6" id="KW-0411">Iron-sulfur</keyword>
<dbReference type="PANTHER" id="PTHR33693">
    <property type="entry name" value="TYPE-5 URACIL-DNA GLYCOSYLASE"/>
    <property type="match status" value="1"/>
</dbReference>
<dbReference type="SUPFAM" id="SSF52141">
    <property type="entry name" value="Uracil-DNA glycosylase-like"/>
    <property type="match status" value="1"/>
</dbReference>
<dbReference type="GO" id="GO:0006281">
    <property type="term" value="P:DNA repair"/>
    <property type="evidence" value="ECO:0007669"/>
    <property type="project" value="UniProtKB-KW"/>
</dbReference>
<dbReference type="GO" id="GO:0051539">
    <property type="term" value="F:4 iron, 4 sulfur cluster binding"/>
    <property type="evidence" value="ECO:0007669"/>
    <property type="project" value="UniProtKB-KW"/>
</dbReference>
<dbReference type="Gene3D" id="3.40.470.10">
    <property type="entry name" value="Uracil-DNA glycosylase-like domain"/>
    <property type="match status" value="1"/>
</dbReference>
<name>A0A937XJP2_UNCW3</name>